<dbReference type="InterPro" id="IPR012902">
    <property type="entry name" value="N_methyl_site"/>
</dbReference>
<dbReference type="Proteomes" id="UP000472320">
    <property type="component" value="Unassembled WGS sequence"/>
</dbReference>
<dbReference type="Pfam" id="PF07963">
    <property type="entry name" value="N_methyl"/>
    <property type="match status" value="1"/>
</dbReference>
<keyword evidence="3" id="KW-1185">Reference proteome</keyword>
<dbReference type="NCBIfam" id="TIGR02523">
    <property type="entry name" value="type_IV_pilV"/>
    <property type="match status" value="1"/>
</dbReference>
<comment type="caution">
    <text evidence="2">The sequence shown here is derived from an EMBL/GenBank/DDBJ whole genome shotgun (WGS) entry which is preliminary data.</text>
</comment>
<reference evidence="2 3" key="1">
    <citation type="submission" date="2019-11" db="EMBL/GenBank/DDBJ databases">
        <title>Type strains purchased from KCTC, JCM and DSMZ.</title>
        <authorList>
            <person name="Lu H."/>
        </authorList>
    </citation>
    <scope>NUCLEOTIDE SEQUENCE [LARGE SCALE GENOMIC DNA]</scope>
    <source>
        <strain evidence="2 3">JCM 31587</strain>
    </source>
</reference>
<dbReference type="InterPro" id="IPR013362">
    <property type="entry name" value="Pilus_4_PilV"/>
</dbReference>
<sequence length="183" mass="18523">MRRQVAGFTMVEVLVAVLLLAVGLVGALAMQAHAMRTRQESALLTEAMQAAATLADRIRANAAQSSAYLGFEFDAAAAVAAGDATAADCFVAECDAAALAQYDLGAFRQQLQSSLPAPRALTCRDVSAAPGGRLQWACSGEANAPIVIKIGWRGSNSSGIGPGPVAGPAVALPVALFAPGSTP</sequence>
<dbReference type="AlphaFoldDB" id="A0A6L6QB94"/>
<feature type="domain" description="Type IV pilin Tt1218-like" evidence="1">
    <location>
        <begin position="29"/>
        <end position="104"/>
    </location>
</feature>
<dbReference type="NCBIfam" id="TIGR02532">
    <property type="entry name" value="IV_pilin_GFxxxE"/>
    <property type="match status" value="1"/>
</dbReference>
<name>A0A6L6QB94_9BURK</name>
<dbReference type="RefSeq" id="WP_155452294.1">
    <property type="nucleotide sequence ID" value="NZ_WNKX01000001.1"/>
</dbReference>
<accession>A0A6L6QB94</accession>
<dbReference type="OrthoDB" id="8724817at2"/>
<dbReference type="Pfam" id="PF22150">
    <property type="entry name" value="Tt1218-like"/>
    <property type="match status" value="1"/>
</dbReference>
<gene>
    <name evidence="2" type="primary">pilV</name>
    <name evidence="2" type="ORF">GM658_01805</name>
</gene>
<proteinExistence type="predicted"/>
<dbReference type="InterPro" id="IPR054402">
    <property type="entry name" value="Tt1218-like_dom"/>
</dbReference>
<evidence type="ECO:0000259" key="1">
    <source>
        <dbReference type="Pfam" id="PF22150"/>
    </source>
</evidence>
<evidence type="ECO:0000313" key="2">
    <source>
        <dbReference type="EMBL" id="MTW09324.1"/>
    </source>
</evidence>
<protein>
    <submittedName>
        <fullName evidence="2">Type IV pilus modification protein PilV</fullName>
    </submittedName>
</protein>
<organism evidence="2 3">
    <name type="scientific">Massilia eburnea</name>
    <dbReference type="NCBI Taxonomy" id="1776165"/>
    <lineage>
        <taxon>Bacteria</taxon>
        <taxon>Pseudomonadati</taxon>
        <taxon>Pseudomonadota</taxon>
        <taxon>Betaproteobacteria</taxon>
        <taxon>Burkholderiales</taxon>
        <taxon>Oxalobacteraceae</taxon>
        <taxon>Telluria group</taxon>
        <taxon>Massilia</taxon>
    </lineage>
</organism>
<dbReference type="EMBL" id="WNKX01000001">
    <property type="protein sequence ID" value="MTW09324.1"/>
    <property type="molecule type" value="Genomic_DNA"/>
</dbReference>
<evidence type="ECO:0000313" key="3">
    <source>
        <dbReference type="Proteomes" id="UP000472320"/>
    </source>
</evidence>